<comment type="catalytic activity">
    <reaction evidence="2">
        <text>2 GTP = 3',3'-c-di-GMP + 2 diphosphate</text>
        <dbReference type="Rhea" id="RHEA:24898"/>
        <dbReference type="ChEBI" id="CHEBI:33019"/>
        <dbReference type="ChEBI" id="CHEBI:37565"/>
        <dbReference type="ChEBI" id="CHEBI:58805"/>
        <dbReference type="EC" id="2.7.7.65"/>
    </reaction>
</comment>
<dbReference type="InterPro" id="IPR043128">
    <property type="entry name" value="Rev_trsase/Diguanyl_cyclase"/>
</dbReference>
<accession>A0A5C2HGB6</accession>
<evidence type="ECO:0000313" key="5">
    <source>
        <dbReference type="Proteomes" id="UP000322726"/>
    </source>
</evidence>
<protein>
    <recommendedName>
        <fullName evidence="1">diguanylate cyclase</fullName>
        <ecNumber evidence="1">2.7.7.65</ecNumber>
    </recommendedName>
</protein>
<gene>
    <name evidence="4" type="ORF">APAC_2394</name>
</gene>
<organism evidence="4 5">
    <name type="scientific">Malaciobacter pacificus</name>
    <dbReference type="NCBI Taxonomy" id="1080223"/>
    <lineage>
        <taxon>Bacteria</taxon>
        <taxon>Pseudomonadati</taxon>
        <taxon>Campylobacterota</taxon>
        <taxon>Epsilonproteobacteria</taxon>
        <taxon>Campylobacterales</taxon>
        <taxon>Arcobacteraceae</taxon>
        <taxon>Malaciobacter</taxon>
    </lineage>
</organism>
<evidence type="ECO:0000313" key="4">
    <source>
        <dbReference type="EMBL" id="QEP35452.1"/>
    </source>
</evidence>
<reference evidence="4" key="2">
    <citation type="submission" date="2019-09" db="EMBL/GenBank/DDBJ databases">
        <title>Taxonomic note: a critical rebuttal of the proposed division of the genus Arcobacter into six genera, emended descriptions of Arcobacter anaerophilus and the genus Arcobacter, and an assessment of genus-level boundaries for Epsilonproteobacteria using in silico genomic comparator tools.</title>
        <authorList>
            <person name="On S.L.W."/>
            <person name="Miller W.G."/>
            <person name="Biggs P."/>
            <person name="Cornelius A."/>
            <person name="Vandamme P."/>
        </authorList>
    </citation>
    <scope>NUCLEOTIDE SEQUENCE [LARGE SCALE GENOMIC DNA]</scope>
    <source>
        <strain evidence="4">LMG 26638</strain>
    </source>
</reference>
<sequence>MNSKYKIAIIIGVLLVVLSISITSINYFVSLNNTQQQLKNQALPLSLDNIYTEIQKHIIEPYLVSSMMANDTFVQDWLINDEENYKKIENYLSAIKNKYQMFTTYLVSNKSKNYYTQDGFIETMTRDNPSNNWYFSFKQKSKNHEINLDFNKNLSNSLIMFINYKIFDRDYSFLGSTGVAIKISYINDMLKTFRQKYHFKVFFINKDADIVLSEKDNFKYSSLSEIDYLNSIKDDLISKESKSFEYQVDGKEHILNTKYIPELDLYLLVEAKTEDFLVHVKDIFYFNLIISLFISFFIIITLVYLIKNYNKKLEHLADYDMLTSLNNRRSFKSKLSRQISIHQRNKNSLSLVFIDIDDFKTINDNFGHEVGDKVLIRISNILKNSVRKSDLVARWGGEEFIIVFINSTLEDSIVSIEKIKGLIQSDYLLTELAGSDITASFGVTQLKEKDSIDSIINRADQAMYRSKRTGKNKIESI</sequence>
<dbReference type="Gene3D" id="3.30.450.20">
    <property type="entry name" value="PAS domain"/>
    <property type="match status" value="1"/>
</dbReference>
<dbReference type="KEGG" id="apai:APAC_2394"/>
<dbReference type="Pfam" id="PF00990">
    <property type="entry name" value="GGDEF"/>
    <property type="match status" value="1"/>
</dbReference>
<dbReference type="CDD" id="cd01949">
    <property type="entry name" value="GGDEF"/>
    <property type="match status" value="1"/>
</dbReference>
<dbReference type="InterPro" id="IPR050469">
    <property type="entry name" value="Diguanylate_Cyclase"/>
</dbReference>
<dbReference type="NCBIfam" id="TIGR00254">
    <property type="entry name" value="GGDEF"/>
    <property type="match status" value="1"/>
</dbReference>
<dbReference type="InterPro" id="IPR000160">
    <property type="entry name" value="GGDEF_dom"/>
</dbReference>
<name>A0A5C2HGB6_9BACT</name>
<dbReference type="PANTHER" id="PTHR45138">
    <property type="entry name" value="REGULATORY COMPONENTS OF SENSORY TRANSDUCTION SYSTEM"/>
    <property type="match status" value="1"/>
</dbReference>
<dbReference type="EMBL" id="CP035928">
    <property type="protein sequence ID" value="QEP35452.1"/>
    <property type="molecule type" value="Genomic_DNA"/>
</dbReference>
<evidence type="ECO:0000256" key="1">
    <source>
        <dbReference type="ARBA" id="ARBA00012528"/>
    </source>
</evidence>
<dbReference type="FunFam" id="3.30.70.270:FF:000001">
    <property type="entry name" value="Diguanylate cyclase domain protein"/>
    <property type="match status" value="1"/>
</dbReference>
<dbReference type="Gene3D" id="3.30.70.270">
    <property type="match status" value="1"/>
</dbReference>
<evidence type="ECO:0000256" key="2">
    <source>
        <dbReference type="ARBA" id="ARBA00034247"/>
    </source>
</evidence>
<dbReference type="OrthoDB" id="9812260at2"/>
<proteinExistence type="predicted"/>
<dbReference type="EC" id="2.7.7.65" evidence="1"/>
<dbReference type="SUPFAM" id="SSF55073">
    <property type="entry name" value="Nucleotide cyclase"/>
    <property type="match status" value="1"/>
</dbReference>
<dbReference type="SMART" id="SM00267">
    <property type="entry name" value="GGDEF"/>
    <property type="match status" value="1"/>
</dbReference>
<dbReference type="InterPro" id="IPR029787">
    <property type="entry name" value="Nucleotide_cyclase"/>
</dbReference>
<reference evidence="4" key="1">
    <citation type="submission" date="2019-09" db="EMBL/GenBank/DDBJ databases">
        <title>Complete genome sequencing of four Arcobacter species reveals a diverse suite of mobile elements.</title>
        <authorList>
            <person name="Miller W.G."/>
            <person name="Yee E."/>
            <person name="Bono J.L."/>
        </authorList>
    </citation>
    <scope>NUCLEOTIDE SEQUENCE [LARGE SCALE GENOMIC DNA]</scope>
    <source>
        <strain evidence="4">LMG 26638</strain>
    </source>
</reference>
<dbReference type="PANTHER" id="PTHR45138:SF9">
    <property type="entry name" value="DIGUANYLATE CYCLASE DGCM-RELATED"/>
    <property type="match status" value="1"/>
</dbReference>
<dbReference type="AlphaFoldDB" id="A0A5C2HGB6"/>
<evidence type="ECO:0000259" key="3">
    <source>
        <dbReference type="PROSITE" id="PS50887"/>
    </source>
</evidence>
<dbReference type="PROSITE" id="PS50887">
    <property type="entry name" value="GGDEF"/>
    <property type="match status" value="1"/>
</dbReference>
<feature type="domain" description="GGDEF" evidence="3">
    <location>
        <begin position="347"/>
        <end position="477"/>
    </location>
</feature>
<keyword evidence="5" id="KW-1185">Reference proteome</keyword>
<dbReference type="Proteomes" id="UP000322726">
    <property type="component" value="Chromosome"/>
</dbReference>
<dbReference type="GO" id="GO:0052621">
    <property type="term" value="F:diguanylate cyclase activity"/>
    <property type="evidence" value="ECO:0007669"/>
    <property type="project" value="UniProtKB-EC"/>
</dbReference>
<dbReference type="RefSeq" id="WP_130234341.1">
    <property type="nucleotide sequence ID" value="NZ_BMEF01000047.1"/>
</dbReference>